<dbReference type="GO" id="GO:0016787">
    <property type="term" value="F:hydrolase activity"/>
    <property type="evidence" value="ECO:0007669"/>
    <property type="project" value="UniProtKB-KW"/>
</dbReference>
<feature type="domain" description="Dienelactone hydrolase" evidence="1">
    <location>
        <begin position="32"/>
        <end position="240"/>
    </location>
</feature>
<dbReference type="InterPro" id="IPR051049">
    <property type="entry name" value="Dienelactone_hydrolase-like"/>
</dbReference>
<keyword evidence="2" id="KW-0378">Hydrolase</keyword>
<dbReference type="InterPro" id="IPR002925">
    <property type="entry name" value="Dienelactn_hydro"/>
</dbReference>
<comment type="caution">
    <text evidence="2">The sequence shown here is derived from an EMBL/GenBank/DDBJ whole genome shotgun (WGS) entry which is preliminary data.</text>
</comment>
<dbReference type="RefSeq" id="WP_129085815.1">
    <property type="nucleotide sequence ID" value="NZ_CP053836.1"/>
</dbReference>
<dbReference type="Pfam" id="PF01738">
    <property type="entry name" value="DLH"/>
    <property type="match status" value="1"/>
</dbReference>
<organism evidence="2 3">
    <name type="scientific">Halarcobacter ebronensis</name>
    <dbReference type="NCBI Taxonomy" id="1462615"/>
    <lineage>
        <taxon>Bacteria</taxon>
        <taxon>Pseudomonadati</taxon>
        <taxon>Campylobacterota</taxon>
        <taxon>Epsilonproteobacteria</taxon>
        <taxon>Campylobacterales</taxon>
        <taxon>Arcobacteraceae</taxon>
        <taxon>Halarcobacter</taxon>
    </lineage>
</organism>
<dbReference type="EMBL" id="PDKK01000001">
    <property type="protein sequence ID" value="RXK08236.1"/>
    <property type="molecule type" value="Genomic_DNA"/>
</dbReference>
<dbReference type="SUPFAM" id="SSF53474">
    <property type="entry name" value="alpha/beta-Hydrolases"/>
    <property type="match status" value="1"/>
</dbReference>
<dbReference type="OrthoDB" id="9787933at2"/>
<dbReference type="PANTHER" id="PTHR46623:SF6">
    <property type="entry name" value="ALPHA_BETA-HYDROLASES SUPERFAMILY PROTEIN"/>
    <property type="match status" value="1"/>
</dbReference>
<evidence type="ECO:0000313" key="2">
    <source>
        <dbReference type="EMBL" id="RXK08236.1"/>
    </source>
</evidence>
<dbReference type="PANTHER" id="PTHR46623">
    <property type="entry name" value="CARBOXYMETHYLENEBUTENOLIDASE-RELATED"/>
    <property type="match status" value="1"/>
</dbReference>
<dbReference type="AlphaFoldDB" id="A0A4Q1ATA4"/>
<keyword evidence="3" id="KW-1185">Reference proteome</keyword>
<protein>
    <submittedName>
        <fullName evidence="2">Dienelactone hydrolase</fullName>
    </submittedName>
</protein>
<proteinExistence type="predicted"/>
<dbReference type="Proteomes" id="UP000289758">
    <property type="component" value="Unassembled WGS sequence"/>
</dbReference>
<dbReference type="Gene3D" id="3.40.50.1820">
    <property type="entry name" value="alpha/beta hydrolase"/>
    <property type="match status" value="1"/>
</dbReference>
<accession>A0A4Q1ATA4</accession>
<gene>
    <name evidence="2" type="ORF">CRV07_00045</name>
</gene>
<reference evidence="2 3" key="1">
    <citation type="submission" date="2017-10" db="EMBL/GenBank/DDBJ databases">
        <title>Genomics of the genus Arcobacter.</title>
        <authorList>
            <person name="Perez-Cataluna A."/>
            <person name="Figueras M.J."/>
        </authorList>
    </citation>
    <scope>NUCLEOTIDE SEQUENCE [LARGE SCALE GENOMIC DNA]</scope>
    <source>
        <strain evidence="2 3">CECT 8441</strain>
    </source>
</reference>
<evidence type="ECO:0000313" key="3">
    <source>
        <dbReference type="Proteomes" id="UP000289758"/>
    </source>
</evidence>
<name>A0A4Q1ATA4_9BACT</name>
<sequence length="242" mass="26953">MKKILSTIGFSAILLFANDGFVTYEVNGKKYEGYMSSPSKNAPLVFLVHDWDGITDYEVKRAKMLNEMGYATFAVDLYGKGIRPEKLEDKKRLTNDLYQDRAKMRELLFAGFEEAKKEGLNVNNAVGIGYCFGGAAILEFARAGVELKKFIPFHGGLATPKGEDYSKTKGEIVVFHGTADKVVSMQDFASLAMQLEEAGIKHEMLTYSGAPHAFTVFGAKSYNENADKASWKRFSEILEDTF</sequence>
<evidence type="ECO:0000259" key="1">
    <source>
        <dbReference type="Pfam" id="PF01738"/>
    </source>
</evidence>
<dbReference type="InterPro" id="IPR029058">
    <property type="entry name" value="AB_hydrolase_fold"/>
</dbReference>